<keyword evidence="1" id="KW-1133">Transmembrane helix</keyword>
<organism evidence="2 3">
    <name type="scientific">Qipengyuania polymorpha</name>
    <dbReference type="NCBI Taxonomy" id="2867234"/>
    <lineage>
        <taxon>Bacteria</taxon>
        <taxon>Pseudomonadati</taxon>
        <taxon>Pseudomonadota</taxon>
        <taxon>Alphaproteobacteria</taxon>
        <taxon>Sphingomonadales</taxon>
        <taxon>Erythrobacteraceae</taxon>
        <taxon>Qipengyuania</taxon>
    </lineage>
</organism>
<reference evidence="2 3" key="1">
    <citation type="submission" date="2021-08" db="EMBL/GenBank/DDBJ databases">
        <title>Comparative Genomics Analysis of the Genus Qipengyuania Reveals Extensive Genetic Diversity and Metabolic Versatility, Including the Description of Fifteen Novel Species.</title>
        <authorList>
            <person name="Liu Y."/>
        </authorList>
    </citation>
    <scope>NUCLEOTIDE SEQUENCE [LARGE SCALE GENOMIC DNA]</scope>
    <source>
        <strain evidence="2 3">1NDH17</strain>
    </source>
</reference>
<evidence type="ECO:0000313" key="3">
    <source>
        <dbReference type="Proteomes" id="UP000783253"/>
    </source>
</evidence>
<keyword evidence="1" id="KW-0812">Transmembrane</keyword>
<gene>
    <name evidence="2" type="ORF">K3152_06175</name>
</gene>
<evidence type="ECO:0000256" key="1">
    <source>
        <dbReference type="SAM" id="Phobius"/>
    </source>
</evidence>
<keyword evidence="3" id="KW-1185">Reference proteome</keyword>
<comment type="caution">
    <text evidence="2">The sequence shown here is derived from an EMBL/GenBank/DDBJ whole genome shotgun (WGS) entry which is preliminary data.</text>
</comment>
<proteinExistence type="predicted"/>
<dbReference type="EMBL" id="JAIGNK010000002">
    <property type="protein sequence ID" value="MBX7457827.1"/>
    <property type="molecule type" value="Genomic_DNA"/>
</dbReference>
<name>A0ABS7IZD3_9SPHN</name>
<evidence type="ECO:0008006" key="4">
    <source>
        <dbReference type="Google" id="ProtNLM"/>
    </source>
</evidence>
<feature type="transmembrane region" description="Helical" evidence="1">
    <location>
        <begin position="32"/>
        <end position="53"/>
    </location>
</feature>
<sequence>MEIEIDDWPEEPTRMDRFRDWLSRTEKVYLEVLRGAALIVATVILAWIVWLLVSSAYRISQDASAVEVEPVEITAAEVVDIDLGELEAPVVEGDALKPNVTAFDNFAEQYHQLFREKFEAFAHKDDDKLSKDEFVELYLAGMSGSMEDEMEVGFGPSLDEADYDGLLAMMREVSTLPASIERLEKYRDSPKVRREEKVRKTRRERYCSYYSSYFDECYSYDYRSVPYTDTIVRMEPPKGVLTYQQLFAAYQDNYLGTLSARRQENSSDAMAERERRMAANAEGWSGLGNAVWFAGLFLALMFFFLLIAIERHQRRIANL</sequence>
<dbReference type="Proteomes" id="UP000783253">
    <property type="component" value="Unassembled WGS sequence"/>
</dbReference>
<protein>
    <recommendedName>
        <fullName evidence="4">EF-hand domain-containing protein</fullName>
    </recommendedName>
</protein>
<feature type="transmembrane region" description="Helical" evidence="1">
    <location>
        <begin position="290"/>
        <end position="309"/>
    </location>
</feature>
<evidence type="ECO:0000313" key="2">
    <source>
        <dbReference type="EMBL" id="MBX7457827.1"/>
    </source>
</evidence>
<accession>A0ABS7IZD3</accession>
<dbReference type="RefSeq" id="WP_221573250.1">
    <property type="nucleotide sequence ID" value="NZ_JAIGNK010000002.1"/>
</dbReference>
<keyword evidence="1" id="KW-0472">Membrane</keyword>